<accession>A0A9N7RGU8</accession>
<sequence>MENSIETTSCYDKVDGLARWLGTSVAAAFFASLERCACVNIETIGEDDDEDDERPLMLTNLGSVHMSPNGTHNEVSRSLSLFGSSKATFLGGLGL</sequence>
<keyword evidence="2" id="KW-1185">Reference proteome</keyword>
<comment type="caution">
    <text evidence="1">The sequence shown here is derived from an EMBL/GenBank/DDBJ whole genome shotgun (WGS) entry which is preliminary data.</text>
</comment>
<proteinExistence type="predicted"/>
<reference evidence="1" key="1">
    <citation type="submission" date="2019-12" db="EMBL/GenBank/DDBJ databases">
        <authorList>
            <person name="Scholes J."/>
        </authorList>
    </citation>
    <scope>NUCLEOTIDE SEQUENCE</scope>
</reference>
<dbReference type="OrthoDB" id="653466at2759"/>
<evidence type="ECO:0000313" key="2">
    <source>
        <dbReference type="Proteomes" id="UP001153555"/>
    </source>
</evidence>
<organism evidence="1 2">
    <name type="scientific">Striga hermonthica</name>
    <name type="common">Purple witchweed</name>
    <name type="synonym">Buchnera hermonthica</name>
    <dbReference type="NCBI Taxonomy" id="68872"/>
    <lineage>
        <taxon>Eukaryota</taxon>
        <taxon>Viridiplantae</taxon>
        <taxon>Streptophyta</taxon>
        <taxon>Embryophyta</taxon>
        <taxon>Tracheophyta</taxon>
        <taxon>Spermatophyta</taxon>
        <taxon>Magnoliopsida</taxon>
        <taxon>eudicotyledons</taxon>
        <taxon>Gunneridae</taxon>
        <taxon>Pentapetalae</taxon>
        <taxon>asterids</taxon>
        <taxon>lamiids</taxon>
        <taxon>Lamiales</taxon>
        <taxon>Orobanchaceae</taxon>
        <taxon>Buchnereae</taxon>
        <taxon>Striga</taxon>
    </lineage>
</organism>
<dbReference type="Proteomes" id="UP001153555">
    <property type="component" value="Unassembled WGS sequence"/>
</dbReference>
<name>A0A9N7RGU8_STRHE</name>
<dbReference type="PANTHER" id="PTHR34061">
    <property type="entry name" value="PROTEIN, PUTATIVE-RELATED"/>
    <property type="match status" value="1"/>
</dbReference>
<dbReference type="EMBL" id="CACSLK010027751">
    <property type="protein sequence ID" value="CAA0827447.1"/>
    <property type="molecule type" value="Genomic_DNA"/>
</dbReference>
<protein>
    <submittedName>
        <fullName evidence="1">Uncharacterized protein</fullName>
    </submittedName>
</protein>
<evidence type="ECO:0000313" key="1">
    <source>
        <dbReference type="EMBL" id="CAA0827447.1"/>
    </source>
</evidence>
<dbReference type="AlphaFoldDB" id="A0A9N7RGU8"/>
<dbReference type="PANTHER" id="PTHR34061:SF11">
    <property type="entry name" value="PROTEIN, PUTATIVE-RELATED"/>
    <property type="match status" value="1"/>
</dbReference>
<gene>
    <name evidence="1" type="ORF">SHERM_23142</name>
</gene>